<dbReference type="RefSeq" id="WP_242283368.1">
    <property type="nucleotide sequence ID" value="NZ_JAKKSL010000001.1"/>
</dbReference>
<dbReference type="InterPro" id="IPR020958">
    <property type="entry name" value="DUF3686"/>
</dbReference>
<organism evidence="2 3">
    <name type="scientific">Colwellia maritima</name>
    <dbReference type="NCBI Taxonomy" id="2912588"/>
    <lineage>
        <taxon>Bacteria</taxon>
        <taxon>Pseudomonadati</taxon>
        <taxon>Pseudomonadota</taxon>
        <taxon>Gammaproteobacteria</taxon>
        <taxon>Alteromonadales</taxon>
        <taxon>Colwelliaceae</taxon>
        <taxon>Colwellia</taxon>
    </lineage>
</organism>
<gene>
    <name evidence="2" type="ORF">L3081_03150</name>
</gene>
<evidence type="ECO:0000313" key="3">
    <source>
        <dbReference type="Proteomes" id="UP001139646"/>
    </source>
</evidence>
<keyword evidence="3" id="KW-1185">Reference proteome</keyword>
<proteinExistence type="predicted"/>
<protein>
    <submittedName>
        <fullName evidence="2">DNA repair ATPase</fullName>
    </submittedName>
</protein>
<name>A0ABS9WX63_9GAMM</name>
<sequence>MTDKESVANQAVAEGGSYELIKRRLSTLGSDLNTQIKQLNNERVNTFGSTDMKVDARVRVRTEHNCVARDIVAIGDTLLFGYNVFLGLKRNITVADVFSLHQIQEQEGEVDIVDVPMQGSFLEHPNFVRDFDELYTYYNKTFLAHVYRQGSKVYAIFRIGERLDDIRVFRWAIDANQQVTYIDNRGERDIKQPENFDFQWHKVTREQQEQGKYPHFNLFDTLFVETIGGSITLKVENNTAEGQGIYSEPVDDPHQSLDDADIRYAKVGELILLKIKPYREDKTRHLIFNCKTQQVLRQDAIAHACIQLPEDHGIIFPGGYYLQSGEHKSFEDSAEDLQLHRVAKSPNGEDFLYIFYEPNEGQYALFGYNLITRTLQNPIYGHGQSIYNNGRAVVFSAESEPSRVHAMQIWQTPFCSEEHASTQPVDNSFFGKIGNPEWFVVFLTYTALLN</sequence>
<accession>A0ABS9WX63</accession>
<feature type="domain" description="DUF3686" evidence="1">
    <location>
        <begin position="31"/>
        <end position="437"/>
    </location>
</feature>
<reference evidence="2" key="1">
    <citation type="submission" date="2022-01" db="EMBL/GenBank/DDBJ databases">
        <title>Colwellia maritima, isolated from seawater.</title>
        <authorList>
            <person name="Kristyanto S."/>
            <person name="Jung J."/>
            <person name="Jeon C.O."/>
        </authorList>
    </citation>
    <scope>NUCLEOTIDE SEQUENCE</scope>
    <source>
        <strain evidence="2">MSW7</strain>
    </source>
</reference>
<dbReference type="Proteomes" id="UP001139646">
    <property type="component" value="Unassembled WGS sequence"/>
</dbReference>
<dbReference type="Pfam" id="PF12458">
    <property type="entry name" value="DUF3686"/>
    <property type="match status" value="1"/>
</dbReference>
<evidence type="ECO:0000259" key="1">
    <source>
        <dbReference type="Pfam" id="PF12458"/>
    </source>
</evidence>
<evidence type="ECO:0000313" key="2">
    <source>
        <dbReference type="EMBL" id="MCI2282577.1"/>
    </source>
</evidence>
<dbReference type="EMBL" id="JAKKSL010000001">
    <property type="protein sequence ID" value="MCI2282577.1"/>
    <property type="molecule type" value="Genomic_DNA"/>
</dbReference>
<comment type="caution">
    <text evidence="2">The sequence shown here is derived from an EMBL/GenBank/DDBJ whole genome shotgun (WGS) entry which is preliminary data.</text>
</comment>